<comment type="caution">
    <text evidence="21">The sequence shown here is derived from an EMBL/GenBank/DDBJ whole genome shotgun (WGS) entry which is preliminary data.</text>
</comment>
<evidence type="ECO:0000256" key="1">
    <source>
        <dbReference type="ARBA" id="ARBA00004571"/>
    </source>
</evidence>
<evidence type="ECO:0000256" key="15">
    <source>
        <dbReference type="PROSITE-ProRule" id="PRU10144"/>
    </source>
</evidence>
<evidence type="ECO:0000256" key="8">
    <source>
        <dbReference type="ARBA" id="ARBA00023004"/>
    </source>
</evidence>
<evidence type="ECO:0000256" key="4">
    <source>
        <dbReference type="ARBA" id="ARBA00022452"/>
    </source>
</evidence>
<keyword evidence="8" id="KW-0408">Iron</keyword>
<dbReference type="InterPro" id="IPR036942">
    <property type="entry name" value="Beta-barrel_TonB_sf"/>
</dbReference>
<evidence type="ECO:0000256" key="11">
    <source>
        <dbReference type="ARBA" id="ARBA00023136"/>
    </source>
</evidence>
<evidence type="ECO:0000259" key="20">
    <source>
        <dbReference type="Pfam" id="PF07715"/>
    </source>
</evidence>
<evidence type="ECO:0000256" key="17">
    <source>
        <dbReference type="SAM" id="MobiDB-lite"/>
    </source>
</evidence>
<proteinExistence type="inferred from homology"/>
<keyword evidence="22" id="KW-1185">Reference proteome</keyword>
<dbReference type="Pfam" id="PF07715">
    <property type="entry name" value="Plug"/>
    <property type="match status" value="1"/>
</dbReference>
<name>A0ABR7YYG3_9PSED</name>
<feature type="short sequence motif" description="TonB C-terminal box" evidence="15">
    <location>
        <begin position="726"/>
        <end position="743"/>
    </location>
</feature>
<keyword evidence="4 14" id="KW-1134">Transmembrane beta strand</keyword>
<dbReference type="Proteomes" id="UP000805841">
    <property type="component" value="Unassembled WGS sequence"/>
</dbReference>
<organism evidence="21 22">
    <name type="scientific">Pseudomonas typographi</name>
    <dbReference type="NCBI Taxonomy" id="2715964"/>
    <lineage>
        <taxon>Bacteria</taxon>
        <taxon>Pseudomonadati</taxon>
        <taxon>Pseudomonadota</taxon>
        <taxon>Gammaproteobacteria</taxon>
        <taxon>Pseudomonadales</taxon>
        <taxon>Pseudomonadaceae</taxon>
        <taxon>Pseudomonas</taxon>
    </lineage>
</organism>
<dbReference type="Pfam" id="PF00593">
    <property type="entry name" value="TonB_dep_Rec_b-barrel"/>
    <property type="match status" value="1"/>
</dbReference>
<evidence type="ECO:0000313" key="22">
    <source>
        <dbReference type="Proteomes" id="UP000805841"/>
    </source>
</evidence>
<dbReference type="SUPFAM" id="SSF56935">
    <property type="entry name" value="Porins"/>
    <property type="match status" value="1"/>
</dbReference>
<evidence type="ECO:0000256" key="18">
    <source>
        <dbReference type="SAM" id="SignalP"/>
    </source>
</evidence>
<sequence length="743" mass="81044">MFRKINNLKRYRCHWASTISLAAAIASPAHAQQTLELEATDINAKAEGYRATHSQSAKYTAPLLDTPRSVNVINEALLRDAAASTLQEALRFTPGITFGAGEGGNPLGDRPFIRGFDAQADTYVDGVRDIGGQSRELFNVEAIEVSRGPNSTFSGRGAAGGSLNLVTKLPKAHAFTEGTFTYGSDQTRRYTLDLNRPLTDTAAFRLNLLSHEQNVAGRDAIEQQRWGVAPSLSLGLGTASRLTLSHYHLRSDELPDSGIPYAYGSPSGHVKDRPYHGGDRGNFYGLKARDFRKTHADITTLAFEHDLNEHATLRNTLRIGNTGQDYILTNPDGSQHNIDRYGTVWRRANSRYSDTDTASAQADLFGQFNALGVVHRYSAGLEAAREKNDVTRYKVSPNKNPVPSGCLPSLIGDGQCTSLTRPRPNDPWAGSAWRDAATRVATRGDTLAVYAMDTLELAPAWQLNLGTRFDRFATRVQDKGVRTEHTSTFWNGQAGLTWKPAENASVYVSYATSATPPGALVGEGSEGNPLASGNTRSEMKPETTRNYELGSKWDVLEQRLSLTAAVFRTEKANTRVLVDNNTYRNAGTTRVDGLELSASGLLAPGWQAFAGYTYLRSELVDAGLPGRRGEVSVGAPSNSGNRMPNTPRQSLSLWSTYQVTPRLVLGGGAYYMSTVFGDVGNTVYVPAYTRFDAMAGYQLTRHIGLQLNVQNLTDKVYYDKALGNHYASMAAGRTALLTTRVRF</sequence>
<feature type="domain" description="TonB-dependent receptor-like beta-barrel" evidence="19">
    <location>
        <begin position="258"/>
        <end position="712"/>
    </location>
</feature>
<feature type="chain" id="PRO_5046192075" evidence="18">
    <location>
        <begin position="32"/>
        <end position="743"/>
    </location>
</feature>
<dbReference type="Gene3D" id="2.40.170.20">
    <property type="entry name" value="TonB-dependent receptor, beta-barrel domain"/>
    <property type="match status" value="1"/>
</dbReference>
<evidence type="ECO:0000256" key="7">
    <source>
        <dbReference type="ARBA" id="ARBA00022729"/>
    </source>
</evidence>
<keyword evidence="12 21" id="KW-0675">Receptor</keyword>
<keyword evidence="7 18" id="KW-0732">Signal</keyword>
<dbReference type="PANTHER" id="PTHR32552">
    <property type="entry name" value="FERRICHROME IRON RECEPTOR-RELATED"/>
    <property type="match status" value="1"/>
</dbReference>
<protein>
    <submittedName>
        <fullName evidence="21">TonB-dependent siderophore receptor</fullName>
    </submittedName>
</protein>
<dbReference type="InterPro" id="IPR037066">
    <property type="entry name" value="Plug_dom_sf"/>
</dbReference>
<keyword evidence="3 14" id="KW-0813">Transport</keyword>
<dbReference type="CDD" id="cd01347">
    <property type="entry name" value="ligand_gated_channel"/>
    <property type="match status" value="1"/>
</dbReference>
<evidence type="ECO:0000256" key="5">
    <source>
        <dbReference type="ARBA" id="ARBA00022496"/>
    </source>
</evidence>
<dbReference type="NCBIfam" id="TIGR01783">
    <property type="entry name" value="TonB-siderophor"/>
    <property type="match status" value="1"/>
</dbReference>
<evidence type="ECO:0000256" key="13">
    <source>
        <dbReference type="ARBA" id="ARBA00023237"/>
    </source>
</evidence>
<keyword evidence="6 14" id="KW-0812">Transmembrane</keyword>
<keyword evidence="13 14" id="KW-0998">Cell outer membrane</keyword>
<feature type="signal peptide" evidence="18">
    <location>
        <begin position="1"/>
        <end position="31"/>
    </location>
</feature>
<dbReference type="PANTHER" id="PTHR32552:SF89">
    <property type="entry name" value="CATECHOLATE SIDEROPHORE RECEPTOR FIU"/>
    <property type="match status" value="1"/>
</dbReference>
<dbReference type="PROSITE" id="PS52016">
    <property type="entry name" value="TONB_DEPENDENT_REC_3"/>
    <property type="match status" value="1"/>
</dbReference>
<evidence type="ECO:0000256" key="12">
    <source>
        <dbReference type="ARBA" id="ARBA00023170"/>
    </source>
</evidence>
<evidence type="ECO:0000259" key="19">
    <source>
        <dbReference type="Pfam" id="PF00593"/>
    </source>
</evidence>
<dbReference type="PROSITE" id="PS01156">
    <property type="entry name" value="TONB_DEPENDENT_REC_2"/>
    <property type="match status" value="1"/>
</dbReference>
<evidence type="ECO:0000256" key="14">
    <source>
        <dbReference type="PROSITE-ProRule" id="PRU01360"/>
    </source>
</evidence>
<dbReference type="Gene3D" id="2.170.130.10">
    <property type="entry name" value="TonB-dependent receptor, plug domain"/>
    <property type="match status" value="1"/>
</dbReference>
<dbReference type="RefSeq" id="WP_190418407.1">
    <property type="nucleotide sequence ID" value="NZ_JAAOCA010000006.1"/>
</dbReference>
<evidence type="ECO:0000313" key="21">
    <source>
        <dbReference type="EMBL" id="MBD1598248.1"/>
    </source>
</evidence>
<dbReference type="InterPro" id="IPR010917">
    <property type="entry name" value="TonB_rcpt_CS"/>
</dbReference>
<gene>
    <name evidence="21" type="ORF">HAQ05_05955</name>
</gene>
<dbReference type="InterPro" id="IPR012910">
    <property type="entry name" value="Plug_dom"/>
</dbReference>
<comment type="subcellular location">
    <subcellularLocation>
        <location evidence="1 14">Cell outer membrane</location>
        <topology evidence="1 14">Multi-pass membrane protein</topology>
    </subcellularLocation>
</comment>
<evidence type="ECO:0000256" key="10">
    <source>
        <dbReference type="ARBA" id="ARBA00023077"/>
    </source>
</evidence>
<feature type="domain" description="TonB-dependent receptor plug" evidence="20">
    <location>
        <begin position="63"/>
        <end position="161"/>
    </location>
</feature>
<accession>A0ABR7YYG3</accession>
<dbReference type="InterPro" id="IPR010105">
    <property type="entry name" value="TonB_sidphr_rcpt"/>
</dbReference>
<evidence type="ECO:0000256" key="2">
    <source>
        <dbReference type="ARBA" id="ARBA00009810"/>
    </source>
</evidence>
<dbReference type="EMBL" id="JAAOCA010000006">
    <property type="protein sequence ID" value="MBD1598248.1"/>
    <property type="molecule type" value="Genomic_DNA"/>
</dbReference>
<evidence type="ECO:0000256" key="3">
    <source>
        <dbReference type="ARBA" id="ARBA00022448"/>
    </source>
</evidence>
<dbReference type="InterPro" id="IPR000531">
    <property type="entry name" value="Beta-barrel_TonB"/>
</dbReference>
<keyword evidence="5" id="KW-0410">Iron transport</keyword>
<evidence type="ECO:0000256" key="9">
    <source>
        <dbReference type="ARBA" id="ARBA00023065"/>
    </source>
</evidence>
<dbReference type="InterPro" id="IPR039426">
    <property type="entry name" value="TonB-dep_rcpt-like"/>
</dbReference>
<feature type="region of interest" description="Disordered" evidence="17">
    <location>
        <begin position="517"/>
        <end position="543"/>
    </location>
</feature>
<keyword evidence="11 14" id="KW-0472">Membrane</keyword>
<reference evidence="21 22" key="1">
    <citation type="journal article" date="2020" name="Insects">
        <title>Bacteria Belonging to Pseudomonas typographi sp. nov. from the Bark Beetle Ips typographus Have Genomic Potential to Aid in the Host Ecology.</title>
        <authorList>
            <person name="Peral-Aranega E."/>
            <person name="Saati-Santamaria Z."/>
            <person name="Kolarik M."/>
            <person name="Rivas R."/>
            <person name="Garcia-Fraile P."/>
        </authorList>
    </citation>
    <scope>NUCLEOTIDE SEQUENCE [LARGE SCALE GENOMIC DNA]</scope>
    <source>
        <strain evidence="21 22">CA3A</strain>
    </source>
</reference>
<evidence type="ECO:0000256" key="6">
    <source>
        <dbReference type="ARBA" id="ARBA00022692"/>
    </source>
</evidence>
<keyword evidence="9" id="KW-0406">Ion transport</keyword>
<evidence type="ECO:0000256" key="16">
    <source>
        <dbReference type="RuleBase" id="RU003357"/>
    </source>
</evidence>
<keyword evidence="10 16" id="KW-0798">TonB box</keyword>
<comment type="similarity">
    <text evidence="2 14 16">Belongs to the TonB-dependent receptor family.</text>
</comment>